<evidence type="ECO:0000313" key="4">
    <source>
        <dbReference type="EMBL" id="GBG74650.1"/>
    </source>
</evidence>
<evidence type="ECO:0000256" key="1">
    <source>
        <dbReference type="SAM" id="Coils"/>
    </source>
</evidence>
<feature type="coiled-coil region" evidence="1">
    <location>
        <begin position="46"/>
        <end position="236"/>
    </location>
</feature>
<evidence type="ECO:0000256" key="2">
    <source>
        <dbReference type="SAM" id="MobiDB-lite"/>
    </source>
</evidence>
<evidence type="ECO:0000259" key="3">
    <source>
        <dbReference type="Pfam" id="PF05622"/>
    </source>
</evidence>
<protein>
    <recommendedName>
        <fullName evidence="3">Hook C-terminal domain-containing protein</fullName>
    </recommendedName>
</protein>
<dbReference type="Pfam" id="PF05622">
    <property type="entry name" value="HOOK"/>
    <property type="match status" value="1"/>
</dbReference>
<dbReference type="OrthoDB" id="49395at2759"/>
<dbReference type="InterPro" id="IPR008636">
    <property type="entry name" value="Hook_C"/>
</dbReference>
<name>A0A388KX44_CHABU</name>
<dbReference type="PANTHER" id="PTHR18916">
    <property type="entry name" value="DYNACTIN 1-RELATED MICROTUBULE-BINDING"/>
    <property type="match status" value="1"/>
</dbReference>
<sequence length="904" mass="101807">MIADLRLRAEEVPRLKCEIRNLKDQLDVQAARASTAEASERLVDQYKKKLEKAGSYRKDVKELEEQNQVLLDKICELEGTVEKLEEVEAQLEHYQSEAERLDARVKELITEAATSRLEAARARSERDEALEDVAKAKNEVSSLRAKVAKLQLEILSTKEKAEELEKEGASQKSEAEQWKEKCERLEEEIQKLRTERAEVNPESALRKKIEEVETEREHMQEKLKSANERAIEAERLLSKRLSRMHARDMRSSEGPEGLQILLRQGVGAPGPCRQGEGSEGEGDSRDDGAGNPGDCFAVMPKGRRGCPCSVDCKLCSEKERTVVEDGRESNGVEGRGCSDGGDFGDAEERTVVEDSRELVLSSDIWLEDTTEYQELKETRICLKKAEKEYRIYKAMLEEAGKSPGLTGGQGQLIDEVGQAANRIMDAEIEQTRVKLQEKVLRAEIRIEQYKAQFQEARVEALGLRQQLEVIRAQLGNCRLQIDTMHSVLADAHRDKETVIAELKQKAGEVENMKGLLEGKARDLEAANQKVDMVAEEGKRWEEKIRKAEQELAQLKGAVEEKQDREQELLKELDRVKKEAADRLSEVNDLLREKEKWGERVLNAELTRAAVERELAETKAAAEASRVEVDRLKQDLIMTADKVKRKGDKLAEELASRVTTKEERERDVRMAEARVRDAEYRAKEAEKKLWEVEGNADRRVGNEDLNRKELERRVLDLERQRDDLKACVGQHEERVSCLQAQVDELKQQIRNVDKARMENKEMAMKEQRMITAAFYDLNLEFQREKHKTAGRAFGVCSGNAMVGLSSPRSCLALSGLAGGGSLGNGGISMSSSFTASAAAGSLLPTANSTGQLMPRQLSAKMNHSRPLYATRAMENGILCDRVMDRTRFPSQQNGILSTPVLPMGK</sequence>
<gene>
    <name evidence="4" type="ORF">CBR_g19058</name>
</gene>
<dbReference type="GO" id="GO:0031122">
    <property type="term" value="P:cytoplasmic microtubule organization"/>
    <property type="evidence" value="ECO:0007669"/>
    <property type="project" value="InterPro"/>
</dbReference>
<keyword evidence="5" id="KW-1185">Reference proteome</keyword>
<feature type="coiled-coil region" evidence="1">
    <location>
        <begin position="660"/>
        <end position="764"/>
    </location>
</feature>
<feature type="coiled-coil region" evidence="1">
    <location>
        <begin position="509"/>
        <end position="634"/>
    </location>
</feature>
<feature type="coiled-coil region" evidence="1">
    <location>
        <begin position="432"/>
        <end position="466"/>
    </location>
</feature>
<feature type="domain" description="Hook C-terminal" evidence="3">
    <location>
        <begin position="2"/>
        <end position="237"/>
    </location>
</feature>
<feature type="region of interest" description="Disordered" evidence="2">
    <location>
        <begin position="266"/>
        <end position="291"/>
    </location>
</feature>
<dbReference type="Gramene" id="GBG74650">
    <property type="protein sequence ID" value="GBG74650"/>
    <property type="gene ID" value="CBR_g19058"/>
</dbReference>
<dbReference type="GO" id="GO:0008017">
    <property type="term" value="F:microtubule binding"/>
    <property type="evidence" value="ECO:0007669"/>
    <property type="project" value="InterPro"/>
</dbReference>
<accession>A0A388KX44</accession>
<reference evidence="4 5" key="1">
    <citation type="journal article" date="2018" name="Cell">
        <title>The Chara Genome: Secondary Complexity and Implications for Plant Terrestrialization.</title>
        <authorList>
            <person name="Nishiyama T."/>
            <person name="Sakayama H."/>
            <person name="Vries J.D."/>
            <person name="Buschmann H."/>
            <person name="Saint-Marcoux D."/>
            <person name="Ullrich K.K."/>
            <person name="Haas F.B."/>
            <person name="Vanderstraeten L."/>
            <person name="Becker D."/>
            <person name="Lang D."/>
            <person name="Vosolsobe S."/>
            <person name="Rombauts S."/>
            <person name="Wilhelmsson P.K.I."/>
            <person name="Janitza P."/>
            <person name="Kern R."/>
            <person name="Heyl A."/>
            <person name="Rumpler F."/>
            <person name="Villalobos L.I.A.C."/>
            <person name="Clay J.M."/>
            <person name="Skokan R."/>
            <person name="Toyoda A."/>
            <person name="Suzuki Y."/>
            <person name="Kagoshima H."/>
            <person name="Schijlen E."/>
            <person name="Tajeshwar N."/>
            <person name="Catarino B."/>
            <person name="Hetherington A.J."/>
            <person name="Saltykova A."/>
            <person name="Bonnot C."/>
            <person name="Breuninger H."/>
            <person name="Symeonidi A."/>
            <person name="Radhakrishnan G.V."/>
            <person name="Van Nieuwerburgh F."/>
            <person name="Deforce D."/>
            <person name="Chang C."/>
            <person name="Karol K.G."/>
            <person name="Hedrich R."/>
            <person name="Ulvskov P."/>
            <person name="Glockner G."/>
            <person name="Delwiche C.F."/>
            <person name="Petrasek J."/>
            <person name="Van de Peer Y."/>
            <person name="Friml J."/>
            <person name="Beilby M."/>
            <person name="Dolan L."/>
            <person name="Kohara Y."/>
            <person name="Sugano S."/>
            <person name="Fujiyama A."/>
            <person name="Delaux P.-M."/>
            <person name="Quint M."/>
            <person name="TheiBen G."/>
            <person name="Hagemann M."/>
            <person name="Harholt J."/>
            <person name="Dunand C."/>
            <person name="Zachgo S."/>
            <person name="Langdale J."/>
            <person name="Maumus F."/>
            <person name="Straeten D.V.D."/>
            <person name="Gould S.B."/>
            <person name="Rensing S.A."/>
        </authorList>
    </citation>
    <scope>NUCLEOTIDE SEQUENCE [LARGE SCALE GENOMIC DNA]</scope>
    <source>
        <strain evidence="4 5">S276</strain>
    </source>
</reference>
<dbReference type="OMA" id="FRIRAYP"/>
<keyword evidence="1" id="KW-0175">Coiled coil</keyword>
<comment type="caution">
    <text evidence="4">The sequence shown here is derived from an EMBL/GenBank/DDBJ whole genome shotgun (WGS) entry which is preliminary data.</text>
</comment>
<dbReference type="Proteomes" id="UP000265515">
    <property type="component" value="Unassembled WGS sequence"/>
</dbReference>
<proteinExistence type="predicted"/>
<dbReference type="EMBL" id="BFEA01000208">
    <property type="protein sequence ID" value="GBG74650.1"/>
    <property type="molecule type" value="Genomic_DNA"/>
</dbReference>
<organism evidence="4 5">
    <name type="scientific">Chara braunii</name>
    <name type="common">Braun's stonewort</name>
    <dbReference type="NCBI Taxonomy" id="69332"/>
    <lineage>
        <taxon>Eukaryota</taxon>
        <taxon>Viridiplantae</taxon>
        <taxon>Streptophyta</taxon>
        <taxon>Charophyceae</taxon>
        <taxon>Charales</taxon>
        <taxon>Characeae</taxon>
        <taxon>Chara</taxon>
    </lineage>
</organism>
<dbReference type="AlphaFoldDB" id="A0A388KX44"/>
<evidence type="ECO:0000313" key="5">
    <source>
        <dbReference type="Proteomes" id="UP000265515"/>
    </source>
</evidence>